<dbReference type="PANTHER" id="PTHR43975">
    <property type="entry name" value="ZGC:101858"/>
    <property type="match status" value="1"/>
</dbReference>
<dbReference type="Gene3D" id="3.40.50.720">
    <property type="entry name" value="NAD(P)-binding Rossmann-like Domain"/>
    <property type="match status" value="1"/>
</dbReference>
<dbReference type="PRINTS" id="PR00080">
    <property type="entry name" value="SDRFAMILY"/>
</dbReference>
<dbReference type="Pfam" id="PF13561">
    <property type="entry name" value="adh_short_C2"/>
    <property type="match status" value="1"/>
</dbReference>
<proteinExistence type="inferred from homology"/>
<evidence type="ECO:0000256" key="1">
    <source>
        <dbReference type="ARBA" id="ARBA00006484"/>
    </source>
</evidence>
<gene>
    <name evidence="2" type="ORF">ABB55_22955</name>
</gene>
<dbReference type="PRINTS" id="PR00081">
    <property type="entry name" value="GDHRDH"/>
</dbReference>
<dbReference type="FunFam" id="3.40.50.720:FF:000084">
    <property type="entry name" value="Short-chain dehydrogenase reductase"/>
    <property type="match status" value="1"/>
</dbReference>
<comment type="caution">
    <text evidence="2">The sequence shown here is derived from an EMBL/GenBank/DDBJ whole genome shotgun (WGS) entry which is preliminary data.</text>
</comment>
<evidence type="ECO:0000313" key="3">
    <source>
        <dbReference type="Proteomes" id="UP000048984"/>
    </source>
</evidence>
<dbReference type="AlphaFoldDB" id="A0A0P6VXD4"/>
<accession>A0A0P6VXD4</accession>
<dbReference type="EMBL" id="LJYW01000001">
    <property type="protein sequence ID" value="KPL56080.1"/>
    <property type="molecule type" value="Genomic_DNA"/>
</dbReference>
<organism evidence="2 3">
    <name type="scientific">Prosthecodimorpha hirschii</name>
    <dbReference type="NCBI Taxonomy" id="665126"/>
    <lineage>
        <taxon>Bacteria</taxon>
        <taxon>Pseudomonadati</taxon>
        <taxon>Pseudomonadota</taxon>
        <taxon>Alphaproteobacteria</taxon>
        <taxon>Hyphomicrobiales</taxon>
        <taxon>Ancalomicrobiaceae</taxon>
        <taxon>Prosthecodimorpha</taxon>
    </lineage>
</organism>
<dbReference type="STRING" id="665126.ABB55_22955"/>
<dbReference type="PANTHER" id="PTHR43975:SF2">
    <property type="entry name" value="EG:BACR7A4.14 PROTEIN-RELATED"/>
    <property type="match status" value="1"/>
</dbReference>
<dbReference type="SUPFAM" id="SSF51735">
    <property type="entry name" value="NAD(P)-binding Rossmann-fold domains"/>
    <property type="match status" value="1"/>
</dbReference>
<reference evidence="2 3" key="1">
    <citation type="submission" date="2015-09" db="EMBL/GenBank/DDBJ databases">
        <authorList>
            <person name="Jackson K.R."/>
            <person name="Lunt B.L."/>
            <person name="Fisher J.N.B."/>
            <person name="Gardner A.V."/>
            <person name="Bailey M.E."/>
            <person name="Deus L.M."/>
            <person name="Earl A.S."/>
            <person name="Gibby P.D."/>
            <person name="Hartmann K.A."/>
            <person name="Liu J.E."/>
            <person name="Manci A.M."/>
            <person name="Nielsen D.A."/>
            <person name="Solomon M.B."/>
            <person name="Breakwell D.P."/>
            <person name="Burnett S.H."/>
            <person name="Grose J.H."/>
        </authorList>
    </citation>
    <scope>NUCLEOTIDE SEQUENCE [LARGE SCALE GENOMIC DNA]</scope>
    <source>
        <strain evidence="2 3">16</strain>
    </source>
</reference>
<dbReference type="InterPro" id="IPR002347">
    <property type="entry name" value="SDR_fam"/>
</dbReference>
<evidence type="ECO:0000313" key="2">
    <source>
        <dbReference type="EMBL" id="KPL56080.1"/>
    </source>
</evidence>
<reference evidence="2 3" key="2">
    <citation type="submission" date="2015-10" db="EMBL/GenBank/DDBJ databases">
        <title>Draft Genome Sequence of Prosthecomicrobium hirschii ATCC 27832.</title>
        <authorList>
            <person name="Daniel J."/>
            <person name="Givan S.A."/>
            <person name="Brun Y.V."/>
            <person name="Brown P.J."/>
        </authorList>
    </citation>
    <scope>NUCLEOTIDE SEQUENCE [LARGE SCALE GENOMIC DNA]</scope>
    <source>
        <strain evidence="2 3">16</strain>
    </source>
</reference>
<name>A0A0P6VXD4_9HYPH</name>
<protein>
    <submittedName>
        <fullName evidence="2">Short-chain dehydrogenase</fullName>
    </submittedName>
</protein>
<comment type="similarity">
    <text evidence="1">Belongs to the short-chain dehydrogenases/reductases (SDR) family.</text>
</comment>
<sequence length="253" mass="25034">MTLPFAGRRILVAGAAKGIGRATVARLVAEGAAVAALDRDAAALADLATALSGAALVTAVADVTDAAAIQAAVAEAASRLGGLDGLVNAAGIDLVAPVDAMAPADWARVMAVNLTGPMTVIQAAWPHLAAAGGATIVNVSSAAGLAPLKHRTAYCASKAGLQMASKALALEAAGFGIRVNVVCPGAVDTDLFRSYLEGAADPEAALAAVKARYALERIASPDEIAAAIVWLSGPDSSFVTGIAMAVDGGRSFH</sequence>
<dbReference type="CDD" id="cd05233">
    <property type="entry name" value="SDR_c"/>
    <property type="match status" value="1"/>
</dbReference>
<dbReference type="Proteomes" id="UP000048984">
    <property type="component" value="Unassembled WGS sequence"/>
</dbReference>
<keyword evidence="3" id="KW-1185">Reference proteome</keyword>
<dbReference type="InterPro" id="IPR036291">
    <property type="entry name" value="NAD(P)-bd_dom_sf"/>
</dbReference>